<comment type="caution">
    <text evidence="2">The sequence shown here is derived from an EMBL/GenBank/DDBJ whole genome shotgun (WGS) entry which is preliminary data.</text>
</comment>
<keyword evidence="1" id="KW-1133">Transmembrane helix</keyword>
<protein>
    <submittedName>
        <fullName evidence="2">Uncharacterized protein</fullName>
    </submittedName>
</protein>
<dbReference type="Proteomes" id="UP000183039">
    <property type="component" value="Unassembled WGS sequence"/>
</dbReference>
<accession>A0AA91G6P3</accession>
<feature type="transmembrane region" description="Helical" evidence="1">
    <location>
        <begin position="6"/>
        <end position="24"/>
    </location>
</feature>
<evidence type="ECO:0000256" key="1">
    <source>
        <dbReference type="SAM" id="Phobius"/>
    </source>
</evidence>
<proteinExistence type="predicted"/>
<keyword evidence="1" id="KW-0472">Membrane</keyword>
<keyword evidence="1" id="KW-0812">Transmembrane</keyword>
<reference evidence="2 3" key="1">
    <citation type="submission" date="2014-12" db="EMBL/GenBank/DDBJ databases">
        <title>Draft genome sequences of 29 type strains of Enterococci.</title>
        <authorList>
            <person name="Zhong Z."/>
            <person name="Sun Z."/>
            <person name="Liu W."/>
            <person name="Zhang W."/>
            <person name="Zhang H."/>
        </authorList>
    </citation>
    <scope>NUCLEOTIDE SEQUENCE [LARGE SCALE GENOMIC DNA]</scope>
    <source>
        <strain evidence="2 3">DSM 22801</strain>
    </source>
</reference>
<sequence length="46" mass="5158">MLFRVGVGLTIIGLIITLAGFSMAGGQLEKYREDGPHSWYRTIQFN</sequence>
<dbReference type="EMBL" id="JXLC01000037">
    <property type="protein sequence ID" value="OJG85505.1"/>
    <property type="molecule type" value="Genomic_DNA"/>
</dbReference>
<evidence type="ECO:0000313" key="3">
    <source>
        <dbReference type="Proteomes" id="UP000183039"/>
    </source>
</evidence>
<evidence type="ECO:0000313" key="2">
    <source>
        <dbReference type="EMBL" id="OJG85505.1"/>
    </source>
</evidence>
<dbReference type="AlphaFoldDB" id="A0AA91G6P3"/>
<organism evidence="2 3">
    <name type="scientific">Enterococcus silesiacus</name>
    <dbReference type="NCBI Taxonomy" id="332949"/>
    <lineage>
        <taxon>Bacteria</taxon>
        <taxon>Bacillati</taxon>
        <taxon>Bacillota</taxon>
        <taxon>Bacilli</taxon>
        <taxon>Lactobacillales</taxon>
        <taxon>Enterococcaceae</taxon>
        <taxon>Enterococcus</taxon>
    </lineage>
</organism>
<gene>
    <name evidence="2" type="ORF">RV15_GL002570</name>
</gene>
<name>A0AA91G6P3_9ENTE</name>